<dbReference type="RefSeq" id="WP_394483450.1">
    <property type="nucleotide sequence ID" value="NZ_JBIGHV010000011.1"/>
</dbReference>
<dbReference type="InterPro" id="IPR001647">
    <property type="entry name" value="HTH_TetR"/>
</dbReference>
<dbReference type="Proteomes" id="UP001606210">
    <property type="component" value="Unassembled WGS sequence"/>
</dbReference>
<dbReference type="InterPro" id="IPR009057">
    <property type="entry name" value="Homeodomain-like_sf"/>
</dbReference>
<evidence type="ECO:0000256" key="4">
    <source>
        <dbReference type="PROSITE-ProRule" id="PRU00335"/>
    </source>
</evidence>
<keyword evidence="3" id="KW-0804">Transcription</keyword>
<evidence type="ECO:0000256" key="2">
    <source>
        <dbReference type="ARBA" id="ARBA00023125"/>
    </source>
</evidence>
<dbReference type="EMBL" id="JBIGHV010000011">
    <property type="protein sequence ID" value="MFG6433062.1"/>
    <property type="molecule type" value="Genomic_DNA"/>
</dbReference>
<dbReference type="PRINTS" id="PR00455">
    <property type="entry name" value="HTHTETR"/>
</dbReference>
<dbReference type="InterPro" id="IPR011075">
    <property type="entry name" value="TetR_C"/>
</dbReference>
<dbReference type="PROSITE" id="PS50977">
    <property type="entry name" value="HTH_TETR_2"/>
    <property type="match status" value="1"/>
</dbReference>
<feature type="domain" description="HTH tetR-type" evidence="5">
    <location>
        <begin position="5"/>
        <end position="65"/>
    </location>
</feature>
<protein>
    <submittedName>
        <fullName evidence="6">TetR/AcrR family transcriptional regulator</fullName>
    </submittedName>
</protein>
<evidence type="ECO:0000256" key="3">
    <source>
        <dbReference type="ARBA" id="ARBA00023163"/>
    </source>
</evidence>
<dbReference type="Gene3D" id="1.10.10.60">
    <property type="entry name" value="Homeodomain-like"/>
    <property type="match status" value="1"/>
</dbReference>
<gene>
    <name evidence="6" type="ORF">ACG00Y_24325</name>
</gene>
<keyword evidence="1" id="KW-0805">Transcription regulation</keyword>
<proteinExistence type="predicted"/>
<keyword evidence="7" id="KW-1185">Reference proteome</keyword>
<reference evidence="6 7" key="1">
    <citation type="submission" date="2024-08" db="EMBL/GenBank/DDBJ databases">
        <authorList>
            <person name="Lu H."/>
        </authorList>
    </citation>
    <scope>NUCLEOTIDE SEQUENCE [LARGE SCALE GENOMIC DNA]</scope>
    <source>
        <strain evidence="6 7">LYH14W</strain>
    </source>
</reference>
<evidence type="ECO:0000313" key="7">
    <source>
        <dbReference type="Proteomes" id="UP001606210"/>
    </source>
</evidence>
<organism evidence="6 7">
    <name type="scientific">Pelomonas parva</name>
    <dbReference type="NCBI Taxonomy" id="3299032"/>
    <lineage>
        <taxon>Bacteria</taxon>
        <taxon>Pseudomonadati</taxon>
        <taxon>Pseudomonadota</taxon>
        <taxon>Betaproteobacteria</taxon>
        <taxon>Burkholderiales</taxon>
        <taxon>Sphaerotilaceae</taxon>
        <taxon>Roseateles</taxon>
    </lineage>
</organism>
<name>A0ABW7FCX2_9BURK</name>
<dbReference type="SUPFAM" id="SSF48498">
    <property type="entry name" value="Tetracyclin repressor-like, C-terminal domain"/>
    <property type="match status" value="1"/>
</dbReference>
<sequence>MRTKEFEPDEIADAAMKVFWQRGYAATSIQDLVDGTGLSRSSLYSTFENKQGLYQHALRRYQTVTQANVELLASPEASPKALIRQLLMRIIEDELSDPLRRGCLVANATLEMAGQDDAVAELVAHNFQHLKKALEKLIQRGQQSGELSAVKSPRALARFFVNTIQGLRVLGKGSPAQQRRQCLLDVIDVALDTL</sequence>
<comment type="caution">
    <text evidence="6">The sequence shown here is derived from an EMBL/GenBank/DDBJ whole genome shotgun (WGS) entry which is preliminary data.</text>
</comment>
<dbReference type="Pfam" id="PF16925">
    <property type="entry name" value="TetR_C_13"/>
    <property type="match status" value="1"/>
</dbReference>
<accession>A0ABW7FCX2</accession>
<keyword evidence="2 4" id="KW-0238">DNA-binding</keyword>
<dbReference type="SUPFAM" id="SSF46689">
    <property type="entry name" value="Homeodomain-like"/>
    <property type="match status" value="1"/>
</dbReference>
<dbReference type="InterPro" id="IPR036271">
    <property type="entry name" value="Tet_transcr_reg_TetR-rel_C_sf"/>
</dbReference>
<dbReference type="Gene3D" id="1.10.357.10">
    <property type="entry name" value="Tetracycline Repressor, domain 2"/>
    <property type="match status" value="1"/>
</dbReference>
<dbReference type="PANTHER" id="PTHR47506:SF10">
    <property type="entry name" value="TRANSCRIPTIONAL REGULATORY PROTEIN"/>
    <property type="match status" value="1"/>
</dbReference>
<evidence type="ECO:0000256" key="1">
    <source>
        <dbReference type="ARBA" id="ARBA00023015"/>
    </source>
</evidence>
<evidence type="ECO:0000259" key="5">
    <source>
        <dbReference type="PROSITE" id="PS50977"/>
    </source>
</evidence>
<feature type="DNA-binding region" description="H-T-H motif" evidence="4">
    <location>
        <begin position="28"/>
        <end position="47"/>
    </location>
</feature>
<dbReference type="Pfam" id="PF00440">
    <property type="entry name" value="TetR_N"/>
    <property type="match status" value="1"/>
</dbReference>
<evidence type="ECO:0000313" key="6">
    <source>
        <dbReference type="EMBL" id="MFG6433062.1"/>
    </source>
</evidence>
<dbReference type="PANTHER" id="PTHR47506">
    <property type="entry name" value="TRANSCRIPTIONAL REGULATORY PROTEIN"/>
    <property type="match status" value="1"/>
</dbReference>